<feature type="site" description="Lowers pKa of active site Cys" evidence="3">
    <location>
        <position position="282"/>
    </location>
</feature>
<dbReference type="InterPro" id="IPR047047">
    <property type="entry name" value="GST_Omega-like_C"/>
</dbReference>
<evidence type="ECO:0000313" key="6">
    <source>
        <dbReference type="Proteomes" id="UP001276659"/>
    </source>
</evidence>
<feature type="domain" description="GST N-terminal" evidence="4">
    <location>
        <begin position="34"/>
        <end position="134"/>
    </location>
</feature>
<dbReference type="Gene3D" id="1.20.1050.10">
    <property type="match status" value="1"/>
</dbReference>
<dbReference type="Pfam" id="PF13410">
    <property type="entry name" value="GST_C_2"/>
    <property type="match status" value="1"/>
</dbReference>
<protein>
    <recommendedName>
        <fullName evidence="4">GST N-terminal domain-containing protein</fullName>
    </recommendedName>
</protein>
<organism evidence="5 6">
    <name type="scientific">Lepraria neglecta</name>
    <dbReference type="NCBI Taxonomy" id="209136"/>
    <lineage>
        <taxon>Eukaryota</taxon>
        <taxon>Fungi</taxon>
        <taxon>Dikarya</taxon>
        <taxon>Ascomycota</taxon>
        <taxon>Pezizomycotina</taxon>
        <taxon>Lecanoromycetes</taxon>
        <taxon>OSLEUM clade</taxon>
        <taxon>Lecanoromycetidae</taxon>
        <taxon>Lecanorales</taxon>
        <taxon>Lecanorineae</taxon>
        <taxon>Stereocaulaceae</taxon>
        <taxon>Lepraria</taxon>
    </lineage>
</organism>
<reference evidence="5" key="1">
    <citation type="submission" date="2022-11" db="EMBL/GenBank/DDBJ databases">
        <title>Chromosomal genome sequence assembly and mating type (MAT) locus characterization of the leprose asexual lichenized fungus Lepraria neglecta (Nyl.) Erichsen.</title>
        <authorList>
            <person name="Allen J.L."/>
            <person name="Pfeffer B."/>
        </authorList>
    </citation>
    <scope>NUCLEOTIDE SEQUENCE</scope>
    <source>
        <strain evidence="5">Allen 5258</strain>
    </source>
</reference>
<dbReference type="SFLD" id="SFLDS00019">
    <property type="entry name" value="Glutathione_Transferase_(cytos"/>
    <property type="match status" value="1"/>
</dbReference>
<proteinExistence type="predicted"/>
<dbReference type="PANTHER" id="PTHR32419">
    <property type="entry name" value="GLUTATHIONYL-HYDROQUINONE REDUCTASE"/>
    <property type="match status" value="1"/>
</dbReference>
<dbReference type="SUPFAM" id="SSF52833">
    <property type="entry name" value="Thioredoxin-like"/>
    <property type="match status" value="1"/>
</dbReference>
<dbReference type="Pfam" id="PF13409">
    <property type="entry name" value="GST_N_2"/>
    <property type="match status" value="1"/>
</dbReference>
<feature type="binding site" evidence="2">
    <location>
        <begin position="124"/>
        <end position="125"/>
    </location>
    <ligand>
        <name>glutathione</name>
        <dbReference type="ChEBI" id="CHEBI:57925"/>
    </ligand>
</feature>
<evidence type="ECO:0000256" key="1">
    <source>
        <dbReference type="PIRSR" id="PIRSR015753-1"/>
    </source>
</evidence>
<feature type="active site" description="Proton donor/acceptor" evidence="1">
    <location>
        <position position="176"/>
    </location>
</feature>
<dbReference type="SUPFAM" id="SSF47616">
    <property type="entry name" value="GST C-terminal domain-like"/>
    <property type="match status" value="1"/>
</dbReference>
<dbReference type="GO" id="GO:0005737">
    <property type="term" value="C:cytoplasm"/>
    <property type="evidence" value="ECO:0007669"/>
    <property type="project" value="TreeGrafter"/>
</dbReference>
<dbReference type="AlphaFoldDB" id="A0AAD9ZFV9"/>
<keyword evidence="6" id="KW-1185">Reference proteome</keyword>
<dbReference type="InterPro" id="IPR036282">
    <property type="entry name" value="Glutathione-S-Trfase_C_sf"/>
</dbReference>
<feature type="binding site" evidence="2">
    <location>
        <begin position="106"/>
        <end position="109"/>
    </location>
    <ligand>
        <name>glutathione</name>
        <dbReference type="ChEBI" id="CHEBI:57925"/>
    </ligand>
</feature>
<gene>
    <name evidence="5" type="ORF">OEA41_000516</name>
</gene>
<dbReference type="Gene3D" id="3.40.30.10">
    <property type="entry name" value="Glutaredoxin"/>
    <property type="match status" value="1"/>
</dbReference>
<dbReference type="PIRSF" id="PIRSF015753">
    <property type="entry name" value="GST"/>
    <property type="match status" value="1"/>
</dbReference>
<feature type="active site" description="Nucleophile" evidence="1">
    <location>
        <position position="35"/>
    </location>
</feature>
<dbReference type="EMBL" id="JASNWA010000003">
    <property type="protein sequence ID" value="KAK3178381.1"/>
    <property type="molecule type" value="Genomic_DNA"/>
</dbReference>
<dbReference type="InterPro" id="IPR004045">
    <property type="entry name" value="Glutathione_S-Trfase_N"/>
</dbReference>
<dbReference type="SFLD" id="SFLDG01148">
    <property type="entry name" value="Xi_(cytGST)"/>
    <property type="match status" value="1"/>
</dbReference>
<comment type="caution">
    <text evidence="5">The sequence shown here is derived from an EMBL/GenBank/DDBJ whole genome shotgun (WGS) entry which is preliminary data.</text>
</comment>
<evidence type="ECO:0000256" key="2">
    <source>
        <dbReference type="PIRSR" id="PIRSR015753-2"/>
    </source>
</evidence>
<dbReference type="InterPro" id="IPR036249">
    <property type="entry name" value="Thioredoxin-like_sf"/>
</dbReference>
<evidence type="ECO:0000259" key="4">
    <source>
        <dbReference type="Pfam" id="PF13409"/>
    </source>
</evidence>
<dbReference type="InterPro" id="IPR016639">
    <property type="entry name" value="GST_Omega/GSH"/>
</dbReference>
<evidence type="ECO:0000256" key="3">
    <source>
        <dbReference type="PIRSR" id="PIRSR015753-3"/>
    </source>
</evidence>
<feature type="binding site" evidence="2">
    <location>
        <position position="69"/>
    </location>
    <ligand>
        <name>glutathione</name>
        <dbReference type="ChEBI" id="CHEBI:57925"/>
    </ligand>
</feature>
<accession>A0AAD9ZFV9</accession>
<dbReference type="CDD" id="cd03190">
    <property type="entry name" value="GST_C_Omega_like"/>
    <property type="match status" value="1"/>
</dbReference>
<dbReference type="InterPro" id="IPR040079">
    <property type="entry name" value="Glutathione_S-Trfase"/>
</dbReference>
<dbReference type="Proteomes" id="UP001276659">
    <property type="component" value="Unassembled WGS sequence"/>
</dbReference>
<sequence>MPNYPPSDGSWRHTLGSPSFPVEPDRYHLYVGLFCPFAHRVIVTRELKGLQEFLPMSIVKAYPKDDGGWRFPATDDEYPGSTVDHLFHSKFLHEVYFKSDNEYKGKYSVPVLWDKKKNQIVNNESEDIIRMLNTAFDDYLPKDDPRRELNFYPPALKEKIDEINSWMMPGLNTGVYKAGFASTQEDYEKNARIVFETLDRLEKMLADHRHLYLLATPNPTEVDTKLYTTLVRFDVIYQQHFKLMTRSIRHGYPLLYRWLKNFYWNLEGVKETTNFKHIKENYSNSHLDINPKSITPLGPEPEVEPWTEQDDEWWMEEIAGVR</sequence>
<dbReference type="GO" id="GO:0004364">
    <property type="term" value="F:glutathione transferase activity"/>
    <property type="evidence" value="ECO:0007669"/>
    <property type="project" value="InterPro"/>
</dbReference>
<dbReference type="SFLD" id="SFLDG01206">
    <property type="entry name" value="Xi.1"/>
    <property type="match status" value="1"/>
</dbReference>
<feature type="site" description="Lowers pKa of active site Cys" evidence="3">
    <location>
        <position position="237"/>
    </location>
</feature>
<evidence type="ECO:0000313" key="5">
    <source>
        <dbReference type="EMBL" id="KAK3178381.1"/>
    </source>
</evidence>
<name>A0AAD9ZFV9_9LECA</name>
<dbReference type="PANTHER" id="PTHR32419:SF23">
    <property type="entry name" value="GLUTATHIONE S-TRANSFERASE (EUROFUNG)"/>
    <property type="match status" value="1"/>
</dbReference>